<dbReference type="Pfam" id="PF09379">
    <property type="entry name" value="FERM_N"/>
    <property type="match status" value="1"/>
</dbReference>
<gene>
    <name evidence="6" type="ORF">UXM345_LOCUS21691</name>
</gene>
<dbReference type="Gene3D" id="1.20.80.10">
    <property type="match status" value="1"/>
</dbReference>
<evidence type="ECO:0000313" key="6">
    <source>
        <dbReference type="EMBL" id="CAF4091353.1"/>
    </source>
</evidence>
<dbReference type="PRINTS" id="PR00935">
    <property type="entry name" value="BAND41"/>
</dbReference>
<evidence type="ECO:0000256" key="1">
    <source>
        <dbReference type="ARBA" id="ARBA00004202"/>
    </source>
</evidence>
<dbReference type="SUPFAM" id="SSF47031">
    <property type="entry name" value="Second domain of FERM"/>
    <property type="match status" value="1"/>
</dbReference>
<evidence type="ECO:0000256" key="3">
    <source>
        <dbReference type="ARBA" id="ARBA00023136"/>
    </source>
</evidence>
<dbReference type="PROSITE" id="PS00661">
    <property type="entry name" value="FERM_2"/>
    <property type="match status" value="1"/>
</dbReference>
<proteinExistence type="predicted"/>
<dbReference type="Gene3D" id="3.10.20.90">
    <property type="entry name" value="Phosphatidylinositol 3-kinase Catalytic Subunit, Chain A, domain 1"/>
    <property type="match status" value="1"/>
</dbReference>
<dbReference type="InterPro" id="IPR008954">
    <property type="entry name" value="Moesin_tail_sf"/>
</dbReference>
<dbReference type="GO" id="GO:0005886">
    <property type="term" value="C:plasma membrane"/>
    <property type="evidence" value="ECO:0007669"/>
    <property type="project" value="UniProtKB-SubCell"/>
</dbReference>
<feature type="compositionally biased region" description="Low complexity" evidence="4">
    <location>
        <begin position="348"/>
        <end position="357"/>
    </location>
</feature>
<feature type="compositionally biased region" description="Polar residues" evidence="4">
    <location>
        <begin position="520"/>
        <end position="529"/>
    </location>
</feature>
<dbReference type="InterPro" id="IPR011993">
    <property type="entry name" value="PH-like_dom_sf"/>
</dbReference>
<dbReference type="PRINTS" id="PR00661">
    <property type="entry name" value="ERMFAMILY"/>
</dbReference>
<dbReference type="PROSITE" id="PS50057">
    <property type="entry name" value="FERM_3"/>
    <property type="match status" value="1"/>
</dbReference>
<dbReference type="InterPro" id="IPR035963">
    <property type="entry name" value="FERM_2"/>
</dbReference>
<dbReference type="CDD" id="cd13194">
    <property type="entry name" value="FERM_C_ERM"/>
    <property type="match status" value="1"/>
</dbReference>
<dbReference type="InterPro" id="IPR011174">
    <property type="entry name" value="ERM"/>
</dbReference>
<feature type="region of interest" description="Disordered" evidence="4">
    <location>
        <begin position="457"/>
        <end position="535"/>
    </location>
</feature>
<feature type="domain" description="FERM" evidence="5">
    <location>
        <begin position="1"/>
        <end position="278"/>
    </location>
</feature>
<dbReference type="InterPro" id="IPR018980">
    <property type="entry name" value="FERM_PH-like_C"/>
</dbReference>
<dbReference type="GO" id="GO:0003779">
    <property type="term" value="F:actin binding"/>
    <property type="evidence" value="ECO:0007669"/>
    <property type="project" value="InterPro"/>
</dbReference>
<comment type="subcellular location">
    <subcellularLocation>
        <location evidence="1">Cell membrane</location>
        <topology evidence="1">Peripheral membrane protein</topology>
    </subcellularLocation>
</comment>
<dbReference type="EMBL" id="CAJOBF010003440">
    <property type="protein sequence ID" value="CAF4091353.1"/>
    <property type="molecule type" value="Genomic_DNA"/>
</dbReference>
<evidence type="ECO:0000313" key="7">
    <source>
        <dbReference type="Proteomes" id="UP000663842"/>
    </source>
</evidence>
<dbReference type="InterPro" id="IPR000299">
    <property type="entry name" value="FERM_domain"/>
</dbReference>
<keyword evidence="3" id="KW-0472">Membrane</keyword>
<feature type="compositionally biased region" description="Basic and acidic residues" evidence="4">
    <location>
        <begin position="296"/>
        <end position="331"/>
    </location>
</feature>
<dbReference type="Pfam" id="PF09380">
    <property type="entry name" value="FERM_C"/>
    <property type="match status" value="1"/>
</dbReference>
<dbReference type="InterPro" id="IPR018979">
    <property type="entry name" value="FERM_N"/>
</dbReference>
<feature type="compositionally biased region" description="Polar residues" evidence="4">
    <location>
        <begin position="562"/>
        <end position="574"/>
    </location>
</feature>
<feature type="region of interest" description="Disordered" evidence="4">
    <location>
        <begin position="293"/>
        <end position="392"/>
    </location>
</feature>
<dbReference type="InterPro" id="IPR041789">
    <property type="entry name" value="ERM_FERM_C"/>
</dbReference>
<comment type="caution">
    <text evidence="6">The sequence shown here is derived from an EMBL/GenBank/DDBJ whole genome shotgun (WGS) entry which is preliminary data.</text>
</comment>
<dbReference type="Gene3D" id="1.20.5.450">
    <property type="match status" value="1"/>
</dbReference>
<feature type="compositionally biased region" description="Basic and acidic residues" evidence="4">
    <location>
        <begin position="338"/>
        <end position="347"/>
    </location>
</feature>
<dbReference type="Gene3D" id="6.10.360.10">
    <property type="match status" value="1"/>
</dbReference>
<dbReference type="InterPro" id="IPR029071">
    <property type="entry name" value="Ubiquitin-like_domsf"/>
</dbReference>
<organism evidence="6 7">
    <name type="scientific">Rotaria magnacalcarata</name>
    <dbReference type="NCBI Taxonomy" id="392030"/>
    <lineage>
        <taxon>Eukaryota</taxon>
        <taxon>Metazoa</taxon>
        <taxon>Spiralia</taxon>
        <taxon>Gnathifera</taxon>
        <taxon>Rotifera</taxon>
        <taxon>Eurotatoria</taxon>
        <taxon>Bdelloidea</taxon>
        <taxon>Philodinida</taxon>
        <taxon>Philodinidae</taxon>
        <taxon>Rotaria</taxon>
    </lineage>
</organism>
<name>A0A819U472_9BILA</name>
<sequence>MDPAATGKQLLDQVARSIYLREVWYFGLEYTDTKSFNRWLKHEKPVLSQNVQKDQAQVLQFRFLVRFYPEDVSEELIEEITQRLFFRQVKGLILNDSIYCPAETCVLLASYAMQAKFGDYDEDKYPPKSLINERILPERVGDQFQLSNAEWVKRVVNWWKQHERLTKEDAMLEYLKVAQDLEMFGVSYFEIQNKTGTVLLLGVDAIGINIYDTRDKLIPKVGFPWSEIRNVSFKEKKFVIKPADMQSPDFIFISTRIRANRQILSLCMGNHELYARRRRPDTKEITQLKAQAAAEKSARNQERARVRVDTERRKQAEQERESLQEKIDGLERSTQLIRQEKPSRRSSESSTTGSIEEQNQRAKESDDKRRKAENAQLRLQRERKEADREYRRTVERTRYEEAEREKAVQEIEKTRLLADENAQEAQRKENEARQIEEDLRETQMRIVQAKKSYSNRFTDRSEEYSVPADDTDNDEDENRTHRKKQNFDTTGNTFAHEDMRTTTTTRDQNRTQKLGAERNNLVQRQQNADTLEDKTYRENITDKGIDKYKTLKKIREGTGDLSTTETTEAELNNDSSKENRRKKARTDTSTDRLSQKRRCRQSKGYKNNNNNNVEWSFSSGEDYQPPLLEQLYPSSHSSHTDITEFYFITRGRLDYFCEKYLCVTGVTAIREFQHAAQLQLLVHKENLYELLRFIRRTPNYFTSIQEIGRKYKDEGVEVQIKELVNHLIDIRKTSNFVNITFVVN</sequence>
<dbReference type="CDD" id="cd14473">
    <property type="entry name" value="FERM_B-lobe"/>
    <property type="match status" value="1"/>
</dbReference>
<dbReference type="InterPro" id="IPR011259">
    <property type="entry name" value="ERM_C_dom"/>
</dbReference>
<dbReference type="Pfam" id="PF00373">
    <property type="entry name" value="FERM_M"/>
    <property type="match status" value="1"/>
</dbReference>
<dbReference type="AlphaFoldDB" id="A0A819U472"/>
<dbReference type="Gene3D" id="2.30.29.30">
    <property type="entry name" value="Pleckstrin-homology domain (PH domain)/Phosphotyrosine-binding domain (PTB)"/>
    <property type="match status" value="1"/>
</dbReference>
<dbReference type="Pfam" id="PF00769">
    <property type="entry name" value="ERM_C"/>
    <property type="match status" value="1"/>
</dbReference>
<keyword evidence="2" id="KW-1003">Cell membrane</keyword>
<feature type="compositionally biased region" description="Basic and acidic residues" evidence="4">
    <location>
        <begin position="585"/>
        <end position="594"/>
    </location>
</feature>
<dbReference type="PANTHER" id="PTHR23281">
    <property type="entry name" value="MERLIN/MOESIN/EZRIN/RADIXIN"/>
    <property type="match status" value="1"/>
</dbReference>
<dbReference type="SUPFAM" id="SSF50729">
    <property type="entry name" value="PH domain-like"/>
    <property type="match status" value="1"/>
</dbReference>
<dbReference type="SMART" id="SM00295">
    <property type="entry name" value="B41"/>
    <property type="match status" value="1"/>
</dbReference>
<accession>A0A819U472</accession>
<reference evidence="6" key="1">
    <citation type="submission" date="2021-02" db="EMBL/GenBank/DDBJ databases">
        <authorList>
            <person name="Nowell W R."/>
        </authorList>
    </citation>
    <scope>NUCLEOTIDE SEQUENCE</scope>
</reference>
<dbReference type="SMART" id="SM01196">
    <property type="entry name" value="FERM_C"/>
    <property type="match status" value="1"/>
</dbReference>
<feature type="compositionally biased region" description="Basic and acidic residues" evidence="4">
    <location>
        <begin position="358"/>
        <end position="392"/>
    </location>
</feature>
<dbReference type="InterPro" id="IPR019748">
    <property type="entry name" value="FERM_central"/>
</dbReference>
<protein>
    <recommendedName>
        <fullName evidence="5">FERM domain-containing protein</fullName>
    </recommendedName>
</protein>
<evidence type="ECO:0000256" key="4">
    <source>
        <dbReference type="SAM" id="MobiDB-lite"/>
    </source>
</evidence>
<dbReference type="InterPro" id="IPR019749">
    <property type="entry name" value="Band_41_domain"/>
</dbReference>
<dbReference type="InterPro" id="IPR000798">
    <property type="entry name" value="Ez/rad/moesin-like"/>
</dbReference>
<dbReference type="InterPro" id="IPR019747">
    <property type="entry name" value="FERM_CS"/>
</dbReference>
<dbReference type="InterPro" id="IPR014352">
    <property type="entry name" value="FERM/acyl-CoA-bd_prot_sf"/>
</dbReference>
<feature type="region of interest" description="Disordered" evidence="4">
    <location>
        <begin position="562"/>
        <end position="618"/>
    </location>
</feature>
<evidence type="ECO:0000259" key="5">
    <source>
        <dbReference type="PROSITE" id="PS50057"/>
    </source>
</evidence>
<dbReference type="SUPFAM" id="SSF54236">
    <property type="entry name" value="Ubiquitin-like"/>
    <property type="match status" value="1"/>
</dbReference>
<evidence type="ECO:0000256" key="2">
    <source>
        <dbReference type="ARBA" id="ARBA00022475"/>
    </source>
</evidence>
<dbReference type="Proteomes" id="UP000663842">
    <property type="component" value="Unassembled WGS sequence"/>
</dbReference>